<evidence type="ECO:0000256" key="11">
    <source>
        <dbReference type="ARBA" id="ARBA00023141"/>
    </source>
</evidence>
<keyword evidence="10 15" id="KW-0460">Magnesium</keyword>
<evidence type="ECO:0000256" key="2">
    <source>
        <dbReference type="ARBA" id="ARBA00004873"/>
    </source>
</evidence>
<dbReference type="PRINTS" id="PR00095">
    <property type="entry name" value="ANTSNTHASEI"/>
</dbReference>
<dbReference type="Gene3D" id="3.60.120.10">
    <property type="entry name" value="Anthranilate synthase"/>
    <property type="match status" value="1"/>
</dbReference>
<dbReference type="UniPathway" id="UPA00035">
    <property type="reaction ID" value="UER00040"/>
</dbReference>
<feature type="region of interest" description="Disordered" evidence="16">
    <location>
        <begin position="1"/>
        <end position="33"/>
    </location>
</feature>
<dbReference type="InterPro" id="IPR019999">
    <property type="entry name" value="Anth_synth_I-like"/>
</dbReference>
<evidence type="ECO:0000259" key="17">
    <source>
        <dbReference type="Pfam" id="PF00425"/>
    </source>
</evidence>
<organism evidence="19 20">
    <name type="scientific">Arenicella xantha</name>
    <dbReference type="NCBI Taxonomy" id="644221"/>
    <lineage>
        <taxon>Bacteria</taxon>
        <taxon>Pseudomonadati</taxon>
        <taxon>Pseudomonadota</taxon>
        <taxon>Gammaproteobacteria</taxon>
        <taxon>Arenicellales</taxon>
        <taxon>Arenicellaceae</taxon>
        <taxon>Arenicella</taxon>
    </lineage>
</organism>
<dbReference type="FunCoup" id="A0A395JP00">
    <property type="interactions" value="389"/>
</dbReference>
<comment type="subunit">
    <text evidence="4 15">Heterotetramer consisting of two non-identical subunits: a beta subunit (TrpG) and a large alpha subunit (TrpE).</text>
</comment>
<dbReference type="Pfam" id="PF04715">
    <property type="entry name" value="Anth_synt_I_N"/>
    <property type="match status" value="1"/>
</dbReference>
<dbReference type="InterPro" id="IPR015890">
    <property type="entry name" value="Chorismate_C"/>
</dbReference>
<comment type="similarity">
    <text evidence="3 15">Belongs to the anthranilate synthase component I family.</text>
</comment>
<evidence type="ECO:0000313" key="20">
    <source>
        <dbReference type="Proteomes" id="UP000253083"/>
    </source>
</evidence>
<feature type="domain" description="Anthranilate synthase component I N-terminal" evidence="18">
    <location>
        <begin position="62"/>
        <end position="204"/>
    </location>
</feature>
<dbReference type="GO" id="GO:0046872">
    <property type="term" value="F:metal ion binding"/>
    <property type="evidence" value="ECO:0007669"/>
    <property type="project" value="UniProtKB-KW"/>
</dbReference>
<keyword evidence="20" id="KW-1185">Reference proteome</keyword>
<keyword evidence="12 15" id="KW-0456">Lyase</keyword>
<evidence type="ECO:0000256" key="7">
    <source>
        <dbReference type="ARBA" id="ARBA00022605"/>
    </source>
</evidence>
<comment type="caution">
    <text evidence="19">The sequence shown here is derived from an EMBL/GenBank/DDBJ whole genome shotgun (WGS) entry which is preliminary data.</text>
</comment>
<sequence length="534" mass="58659">MSSNTNLHYNVPRDTSTSVNAPHQSQASSPLNQERQAFNQRADRLRAQGYTHLPVIRETLADLDTPVSTYLKLAAQPYTYLFESVQGGDKWGRYSIIGLPCNKVYRFFGCELEVEEQGELTESRSVADPLETVRELQAQFKVADVAGAPDMLGGLVGYFGYEIVGHIEPRLNLASKEDAIGTPDIMLMVSTDVLVFDNLSGRIFMVTLADLSVDNAFDIAEAHLDACVAGLASSFAAPVVKANEQTTTESEYQLHFSQPEFEAAVDRCRDYIRDGDIMQVVLSQRLSVPYAGRPFDLYRALRTINPSPYMYFMDMGGFEIVGSSPEILVRLQDDSVTVRPIAGTRHRGDTLESDQALEVELLNDDKELAEHLMLIDLGRNDVGRIATIGSVRLTEKMQVERYSHVMHIVSNVDGTIKPEYDAIDVLKATFPAGTVSGAPKIRAMEIIHELEPIKRGIYSGAVGYLGWNGNMDTAIAIRTAVIKDGVLNVQAGAGIVADSVPASEWEETLNKARAMVSAVEMATQGLGFNKRPSV</sequence>
<evidence type="ECO:0000256" key="12">
    <source>
        <dbReference type="ARBA" id="ARBA00023239"/>
    </source>
</evidence>
<evidence type="ECO:0000256" key="13">
    <source>
        <dbReference type="ARBA" id="ARBA00025634"/>
    </source>
</evidence>
<dbReference type="InterPro" id="IPR005256">
    <property type="entry name" value="Anth_synth_I_PabB"/>
</dbReference>
<evidence type="ECO:0000313" key="19">
    <source>
        <dbReference type="EMBL" id="RBP53390.1"/>
    </source>
</evidence>
<dbReference type="OrthoDB" id="9803598at2"/>
<comment type="function">
    <text evidence="13 15">Part of a heterotetrameric complex that catalyzes the two-step biosynthesis of anthranilate, an intermediate in the biosynthesis of L-tryptophan. In the first step, the glutamine-binding beta subunit (TrpG) of anthranilate synthase (AS) provides the glutamine amidotransferase activity which generates ammonia as a substrate that, along with chorismate, is used in the second step, catalyzed by the large alpha subunit of AS (TrpE) to produce anthranilate. In the absence of TrpG, TrpE can synthesize anthranilate directly from chorismate and high concentrations of ammonia.</text>
</comment>
<gene>
    <name evidence="15" type="primary">trpE</name>
    <name evidence="19" type="ORF">DFR28_101776</name>
</gene>
<protein>
    <recommendedName>
        <fullName evidence="6 15">Anthranilate synthase component 1</fullName>
        <ecNumber evidence="5 15">4.1.3.27</ecNumber>
    </recommendedName>
</protein>
<dbReference type="Pfam" id="PF00425">
    <property type="entry name" value="Chorismate_bind"/>
    <property type="match status" value="1"/>
</dbReference>
<evidence type="ECO:0000256" key="3">
    <source>
        <dbReference type="ARBA" id="ARBA00009562"/>
    </source>
</evidence>
<evidence type="ECO:0000256" key="9">
    <source>
        <dbReference type="ARBA" id="ARBA00022822"/>
    </source>
</evidence>
<dbReference type="InParanoid" id="A0A395JP00"/>
<keyword evidence="11 15" id="KW-0057">Aromatic amino acid biosynthesis</keyword>
<keyword evidence="8 15" id="KW-0479">Metal-binding</keyword>
<evidence type="ECO:0000256" key="1">
    <source>
        <dbReference type="ARBA" id="ARBA00001946"/>
    </source>
</evidence>
<proteinExistence type="inferred from homology"/>
<dbReference type="EMBL" id="QNRT01000001">
    <property type="protein sequence ID" value="RBP53390.1"/>
    <property type="molecule type" value="Genomic_DNA"/>
</dbReference>
<evidence type="ECO:0000256" key="14">
    <source>
        <dbReference type="ARBA" id="ARBA00047683"/>
    </source>
</evidence>
<dbReference type="PANTHER" id="PTHR11236:SF48">
    <property type="entry name" value="ISOCHORISMATE SYNTHASE MENF"/>
    <property type="match status" value="1"/>
</dbReference>
<dbReference type="PANTHER" id="PTHR11236">
    <property type="entry name" value="AMINOBENZOATE/ANTHRANILATE SYNTHASE"/>
    <property type="match status" value="1"/>
</dbReference>
<dbReference type="EC" id="4.1.3.27" evidence="5 15"/>
<comment type="catalytic activity">
    <reaction evidence="14 15">
        <text>chorismate + L-glutamine = anthranilate + pyruvate + L-glutamate + H(+)</text>
        <dbReference type="Rhea" id="RHEA:21732"/>
        <dbReference type="ChEBI" id="CHEBI:15361"/>
        <dbReference type="ChEBI" id="CHEBI:15378"/>
        <dbReference type="ChEBI" id="CHEBI:16567"/>
        <dbReference type="ChEBI" id="CHEBI:29748"/>
        <dbReference type="ChEBI" id="CHEBI:29985"/>
        <dbReference type="ChEBI" id="CHEBI:58359"/>
        <dbReference type="EC" id="4.1.3.27"/>
    </reaction>
</comment>
<dbReference type="GO" id="GO:0004049">
    <property type="term" value="F:anthranilate synthase activity"/>
    <property type="evidence" value="ECO:0007669"/>
    <property type="project" value="UniProtKB-EC"/>
</dbReference>
<keyword evidence="9 15" id="KW-0822">Tryptophan biosynthesis</keyword>
<dbReference type="Proteomes" id="UP000253083">
    <property type="component" value="Unassembled WGS sequence"/>
</dbReference>
<evidence type="ECO:0000256" key="15">
    <source>
        <dbReference type="RuleBase" id="RU364045"/>
    </source>
</evidence>
<keyword evidence="7 15" id="KW-0028">Amino-acid biosynthesis</keyword>
<dbReference type="NCBIfam" id="TIGR00564">
    <property type="entry name" value="trpE_most"/>
    <property type="match status" value="1"/>
</dbReference>
<accession>A0A395JP00</accession>
<dbReference type="InterPro" id="IPR005801">
    <property type="entry name" value="ADC_synthase"/>
</dbReference>
<comment type="pathway">
    <text evidence="2 15">Amino-acid biosynthesis; L-tryptophan biosynthesis; L-tryptophan from chorismate: step 1/5.</text>
</comment>
<evidence type="ECO:0000256" key="5">
    <source>
        <dbReference type="ARBA" id="ARBA00012266"/>
    </source>
</evidence>
<feature type="domain" description="Chorismate-utilising enzyme C-terminal" evidence="17">
    <location>
        <begin position="258"/>
        <end position="511"/>
    </location>
</feature>
<evidence type="ECO:0000256" key="6">
    <source>
        <dbReference type="ARBA" id="ARBA00020653"/>
    </source>
</evidence>
<reference evidence="19 20" key="1">
    <citation type="submission" date="2018-06" db="EMBL/GenBank/DDBJ databases">
        <title>Genomic Encyclopedia of Type Strains, Phase IV (KMG-IV): sequencing the most valuable type-strain genomes for metagenomic binning, comparative biology and taxonomic classification.</title>
        <authorList>
            <person name="Goeker M."/>
        </authorList>
    </citation>
    <scope>NUCLEOTIDE SEQUENCE [LARGE SCALE GENOMIC DNA]</scope>
    <source>
        <strain evidence="19 20">DSM 24032</strain>
    </source>
</reference>
<dbReference type="GO" id="GO:0000162">
    <property type="term" value="P:L-tryptophan biosynthetic process"/>
    <property type="evidence" value="ECO:0007669"/>
    <property type="project" value="UniProtKB-UniPathway"/>
</dbReference>
<dbReference type="RefSeq" id="WP_113952962.1">
    <property type="nucleotide sequence ID" value="NZ_QNRT01000001.1"/>
</dbReference>
<evidence type="ECO:0000256" key="16">
    <source>
        <dbReference type="SAM" id="MobiDB-lite"/>
    </source>
</evidence>
<evidence type="ECO:0000259" key="18">
    <source>
        <dbReference type="Pfam" id="PF04715"/>
    </source>
</evidence>
<dbReference type="SUPFAM" id="SSF56322">
    <property type="entry name" value="ADC synthase"/>
    <property type="match status" value="1"/>
</dbReference>
<dbReference type="InterPro" id="IPR006805">
    <property type="entry name" value="Anth_synth_I_N"/>
</dbReference>
<comment type="cofactor">
    <cofactor evidence="1 15">
        <name>Mg(2+)</name>
        <dbReference type="ChEBI" id="CHEBI:18420"/>
    </cofactor>
</comment>
<dbReference type="AlphaFoldDB" id="A0A395JP00"/>
<name>A0A395JP00_9GAMM</name>
<evidence type="ECO:0000256" key="4">
    <source>
        <dbReference type="ARBA" id="ARBA00011575"/>
    </source>
</evidence>
<evidence type="ECO:0000256" key="8">
    <source>
        <dbReference type="ARBA" id="ARBA00022723"/>
    </source>
</evidence>
<evidence type="ECO:0000256" key="10">
    <source>
        <dbReference type="ARBA" id="ARBA00022842"/>
    </source>
</evidence>